<organism evidence="6 7">
    <name type="scientific">Litorimonas taeanensis</name>
    <dbReference type="NCBI Taxonomy" id="568099"/>
    <lineage>
        <taxon>Bacteria</taxon>
        <taxon>Pseudomonadati</taxon>
        <taxon>Pseudomonadota</taxon>
        <taxon>Alphaproteobacteria</taxon>
        <taxon>Maricaulales</taxon>
        <taxon>Robiginitomaculaceae</taxon>
    </lineage>
</organism>
<reference evidence="6 7" key="1">
    <citation type="submission" date="2018-10" db="EMBL/GenBank/DDBJ databases">
        <title>Genomic Encyclopedia of Type Strains, Phase IV (KMG-IV): sequencing the most valuable type-strain genomes for metagenomic binning, comparative biology and taxonomic classification.</title>
        <authorList>
            <person name="Goeker M."/>
        </authorList>
    </citation>
    <scope>NUCLEOTIDE SEQUENCE [LARGE SCALE GENOMIC DNA]</scope>
    <source>
        <strain evidence="6 7">DSM 22008</strain>
    </source>
</reference>
<protein>
    <submittedName>
        <fullName evidence="6">LysR family transcriptional regulator</fullName>
    </submittedName>
</protein>
<dbReference type="PANTHER" id="PTHR30419">
    <property type="entry name" value="HTH-TYPE TRANSCRIPTIONAL REGULATOR YBHD"/>
    <property type="match status" value="1"/>
</dbReference>
<dbReference type="Pfam" id="PF03466">
    <property type="entry name" value="LysR_substrate"/>
    <property type="match status" value="1"/>
</dbReference>
<dbReference type="GO" id="GO:0005829">
    <property type="term" value="C:cytosol"/>
    <property type="evidence" value="ECO:0007669"/>
    <property type="project" value="TreeGrafter"/>
</dbReference>
<dbReference type="PROSITE" id="PS50931">
    <property type="entry name" value="HTH_LYSR"/>
    <property type="match status" value="1"/>
</dbReference>
<dbReference type="OrthoDB" id="7624726at2"/>
<dbReference type="Gene3D" id="3.40.190.10">
    <property type="entry name" value="Periplasmic binding protein-like II"/>
    <property type="match status" value="2"/>
</dbReference>
<accession>A0A420WJT8</accession>
<dbReference type="RefSeq" id="WP_147405835.1">
    <property type="nucleotide sequence ID" value="NZ_RBII01000001.1"/>
</dbReference>
<dbReference type="SUPFAM" id="SSF46785">
    <property type="entry name" value="Winged helix' DNA-binding domain"/>
    <property type="match status" value="1"/>
</dbReference>
<dbReference type="PRINTS" id="PR00039">
    <property type="entry name" value="HTHLYSR"/>
</dbReference>
<dbReference type="InterPro" id="IPR036388">
    <property type="entry name" value="WH-like_DNA-bd_sf"/>
</dbReference>
<sequence>MDFRRIQHFVHVAELGSLSKAAERLNIVQPALSQSIKRLEDELSVLLFNRSRRGMELTESGQTFLNHAYGILNQYNRAKESLSAKDGDPQGLVSVAMTASSLGALTVPLAKSLMLHYPKIRLNIESGLAANIQQSFEAGDYDLVVSHLVSAGASIHIENLIEEDLFLTSPYDPNNLGAEIEFKDLEGLPLIIPQDRHGVAPEVAKYALEKDIELEMAQVAGTMHATLQLIEAGLGHSFLPWSAIHERVEQNRISARKVINPSLHHKVSMVYPTHRPLTPATIAVMDLIRLAAKDVYNIGNWAGTLLLSSK</sequence>
<comment type="similarity">
    <text evidence="1">Belongs to the LysR transcriptional regulatory family.</text>
</comment>
<evidence type="ECO:0000256" key="1">
    <source>
        <dbReference type="ARBA" id="ARBA00009437"/>
    </source>
</evidence>
<evidence type="ECO:0000313" key="7">
    <source>
        <dbReference type="Proteomes" id="UP000282211"/>
    </source>
</evidence>
<dbReference type="InterPro" id="IPR050950">
    <property type="entry name" value="HTH-type_LysR_regulators"/>
</dbReference>
<evidence type="ECO:0000259" key="5">
    <source>
        <dbReference type="PROSITE" id="PS50931"/>
    </source>
</evidence>
<dbReference type="GO" id="GO:0003700">
    <property type="term" value="F:DNA-binding transcription factor activity"/>
    <property type="evidence" value="ECO:0007669"/>
    <property type="project" value="InterPro"/>
</dbReference>
<dbReference type="AlphaFoldDB" id="A0A420WJT8"/>
<dbReference type="SUPFAM" id="SSF53850">
    <property type="entry name" value="Periplasmic binding protein-like II"/>
    <property type="match status" value="1"/>
</dbReference>
<dbReference type="InterPro" id="IPR000847">
    <property type="entry name" value="LysR_HTH_N"/>
</dbReference>
<dbReference type="EMBL" id="RBII01000001">
    <property type="protein sequence ID" value="RKQ71186.1"/>
    <property type="molecule type" value="Genomic_DNA"/>
</dbReference>
<keyword evidence="2" id="KW-0805">Transcription regulation</keyword>
<comment type="caution">
    <text evidence="6">The sequence shown here is derived from an EMBL/GenBank/DDBJ whole genome shotgun (WGS) entry which is preliminary data.</text>
</comment>
<evidence type="ECO:0000313" key="6">
    <source>
        <dbReference type="EMBL" id="RKQ71186.1"/>
    </source>
</evidence>
<evidence type="ECO:0000256" key="3">
    <source>
        <dbReference type="ARBA" id="ARBA00023125"/>
    </source>
</evidence>
<name>A0A420WJT8_9PROT</name>
<dbReference type="FunFam" id="1.10.10.10:FF:000001">
    <property type="entry name" value="LysR family transcriptional regulator"/>
    <property type="match status" value="1"/>
</dbReference>
<evidence type="ECO:0000256" key="2">
    <source>
        <dbReference type="ARBA" id="ARBA00023015"/>
    </source>
</evidence>
<dbReference type="Pfam" id="PF00126">
    <property type="entry name" value="HTH_1"/>
    <property type="match status" value="1"/>
</dbReference>
<gene>
    <name evidence="6" type="ORF">DES40_0497</name>
</gene>
<dbReference type="InterPro" id="IPR036390">
    <property type="entry name" value="WH_DNA-bd_sf"/>
</dbReference>
<dbReference type="Proteomes" id="UP000282211">
    <property type="component" value="Unassembled WGS sequence"/>
</dbReference>
<proteinExistence type="inferred from homology"/>
<keyword evidence="4" id="KW-0804">Transcription</keyword>
<evidence type="ECO:0000256" key="4">
    <source>
        <dbReference type="ARBA" id="ARBA00023163"/>
    </source>
</evidence>
<dbReference type="InterPro" id="IPR005119">
    <property type="entry name" value="LysR_subst-bd"/>
</dbReference>
<keyword evidence="3" id="KW-0238">DNA-binding</keyword>
<dbReference type="Gene3D" id="1.10.10.10">
    <property type="entry name" value="Winged helix-like DNA-binding domain superfamily/Winged helix DNA-binding domain"/>
    <property type="match status" value="1"/>
</dbReference>
<feature type="domain" description="HTH lysR-type" evidence="5">
    <location>
        <begin position="1"/>
        <end position="58"/>
    </location>
</feature>
<dbReference type="GO" id="GO:0003677">
    <property type="term" value="F:DNA binding"/>
    <property type="evidence" value="ECO:0007669"/>
    <property type="project" value="UniProtKB-KW"/>
</dbReference>
<keyword evidence="7" id="KW-1185">Reference proteome</keyword>
<dbReference type="InParanoid" id="A0A420WJT8"/>
<dbReference type="FunCoup" id="A0A420WJT8">
    <property type="interactions" value="124"/>
</dbReference>